<dbReference type="InterPro" id="IPR013784">
    <property type="entry name" value="Carb-bd-like_fold"/>
</dbReference>
<evidence type="ECO:0000313" key="5">
    <source>
        <dbReference type="EMBL" id="MBO4205126.1"/>
    </source>
</evidence>
<dbReference type="Proteomes" id="UP000823521">
    <property type="component" value="Unassembled WGS sequence"/>
</dbReference>
<evidence type="ECO:0000256" key="4">
    <source>
        <dbReference type="SAM" id="SignalP"/>
    </source>
</evidence>
<dbReference type="Pfam" id="PF13620">
    <property type="entry name" value="CarboxypepD_reg"/>
    <property type="match status" value="3"/>
</dbReference>
<dbReference type="RefSeq" id="WP_208811311.1">
    <property type="nucleotide sequence ID" value="NZ_WVUH01000015.1"/>
</dbReference>
<dbReference type="PANTHER" id="PTHR36108">
    <property type="entry name" value="COLOSSIN-B-RELATED"/>
    <property type="match status" value="1"/>
</dbReference>
<gene>
    <name evidence="5" type="ORF">GSF22_03750</name>
</gene>
<evidence type="ECO:0008006" key="7">
    <source>
        <dbReference type="Google" id="ProtNLM"/>
    </source>
</evidence>
<reference evidence="5 6" key="1">
    <citation type="submission" date="2019-12" db="EMBL/GenBank/DDBJ databases">
        <title>Whole genome sequencing of endophytic Actinobacterium Micromonospora sp. MPMI6T.</title>
        <authorList>
            <person name="Evv R."/>
            <person name="Podile A.R."/>
        </authorList>
    </citation>
    <scope>NUCLEOTIDE SEQUENCE [LARGE SCALE GENOMIC DNA]</scope>
    <source>
        <strain evidence="5 6">MPMI6</strain>
    </source>
</reference>
<keyword evidence="6" id="KW-1185">Reference proteome</keyword>
<organism evidence="5 6">
    <name type="scientific">Micromonospora echinofusca</name>
    <dbReference type="NCBI Taxonomy" id="47858"/>
    <lineage>
        <taxon>Bacteria</taxon>
        <taxon>Bacillati</taxon>
        <taxon>Actinomycetota</taxon>
        <taxon>Actinomycetes</taxon>
        <taxon>Micromonosporales</taxon>
        <taxon>Micromonosporaceae</taxon>
        <taxon>Micromonospora</taxon>
    </lineage>
</organism>
<evidence type="ECO:0000313" key="6">
    <source>
        <dbReference type="Proteomes" id="UP000823521"/>
    </source>
</evidence>
<evidence type="ECO:0000256" key="3">
    <source>
        <dbReference type="ARBA" id="ARBA00022729"/>
    </source>
</evidence>
<accession>A0ABS3VKR5</accession>
<evidence type="ECO:0000256" key="1">
    <source>
        <dbReference type="ARBA" id="ARBA00007257"/>
    </source>
</evidence>
<dbReference type="SUPFAM" id="SSF49452">
    <property type="entry name" value="Starch-binding domain-like"/>
    <property type="match status" value="3"/>
</dbReference>
<comment type="caution">
    <text evidence="5">The sequence shown here is derived from an EMBL/GenBank/DDBJ whole genome shotgun (WGS) entry which is preliminary data.</text>
</comment>
<protein>
    <recommendedName>
        <fullName evidence="7">Alpha-amylase</fullName>
    </recommendedName>
</protein>
<comment type="similarity">
    <text evidence="1">Belongs to the serine-aspartate repeat-containing protein (SDr) family.</text>
</comment>
<dbReference type="PANTHER" id="PTHR36108:SF13">
    <property type="entry name" value="COLOSSIN-B-RELATED"/>
    <property type="match status" value="1"/>
</dbReference>
<dbReference type="InterPro" id="IPR008969">
    <property type="entry name" value="CarboxyPept-like_regulatory"/>
</dbReference>
<proteinExistence type="inferred from homology"/>
<dbReference type="SUPFAM" id="SSF49464">
    <property type="entry name" value="Carboxypeptidase regulatory domain-like"/>
    <property type="match status" value="1"/>
</dbReference>
<sequence>MAFSKLGRLALAAAVLGAVVLPGGSPAYAADTGVIAGQLTTSAGAGAANATVHVYREDNGIIDTVGWTTTDEQGNYQIGGLRPAPYAVGFEPQGGPTQFYRQQLELWDADWVDVANGATTTVNDQLLPTGAITGQIRTATGDPASYLFINAYEVNEGNWAYGSTDEEGRYRITATPGTYQVSFQPVPDSYQSQFVPGQIEETAAQLFQVTAGGEVVANDTVLPVGSLSGRLTSQGGAAVAGADVNVMTAGWGNGGYTSTDTSGNFSFPALLAGSYRVSFSQGDRTQYYQGKLTFEEATPVAVTGGQETRITESWLATGAVRVTAVDAVSGAPVANFCVENFCSNGTGKATVTGLPQGSHDLWVYPEDKLHFAETLEGVQVVGGQTIDVTVRLRVGAAITTRITDRATGNGVANVCLDTFLPKQVRQPDGRGDCSDSTGRITVGPLEPGQYRLFAVPRGDSVYGRQWVGATGGTGDERQAAAVPTWAGRTSTAPVVKLDRAGTVTGLVTDAGTGAPLPEVGVDIEAPGTDHGASVVTGADGRYRLTGVGPYQWPLVFMHKGYTQYSGGTADRYAATKVAVTAGGTATYNLALQPGVKITGSFTNQDGARVEYGRIVAHNVNTGDVVGLGYVDYGQINLSALGGQSVYFTYDVSFGNDEYLHGQYPLPPSTRSRPGGPTLATPGIAVPATGPFTLDIVIRTN</sequence>
<keyword evidence="2" id="KW-0964">Secreted</keyword>
<dbReference type="EMBL" id="WVUH01000015">
    <property type="protein sequence ID" value="MBO4205126.1"/>
    <property type="molecule type" value="Genomic_DNA"/>
</dbReference>
<name>A0ABS3VKR5_MICEH</name>
<keyword evidence="3 4" id="KW-0732">Signal</keyword>
<dbReference type="Gene3D" id="2.60.40.1120">
    <property type="entry name" value="Carboxypeptidase-like, regulatory domain"/>
    <property type="match status" value="3"/>
</dbReference>
<feature type="signal peptide" evidence="4">
    <location>
        <begin position="1"/>
        <end position="29"/>
    </location>
</feature>
<evidence type="ECO:0000256" key="2">
    <source>
        <dbReference type="ARBA" id="ARBA00022525"/>
    </source>
</evidence>
<feature type="chain" id="PRO_5047172341" description="Alpha-amylase" evidence="4">
    <location>
        <begin position="30"/>
        <end position="700"/>
    </location>
</feature>